<proteinExistence type="predicted"/>
<evidence type="ECO:0000313" key="2">
    <source>
        <dbReference type="Proteomes" id="UP000069935"/>
    </source>
</evidence>
<organism evidence="1 2">
    <name type="scientific">Azospirillum thiophilum</name>
    <dbReference type="NCBI Taxonomy" id="528244"/>
    <lineage>
        <taxon>Bacteria</taxon>
        <taxon>Pseudomonadati</taxon>
        <taxon>Pseudomonadota</taxon>
        <taxon>Alphaproteobacteria</taxon>
        <taxon>Rhodospirillales</taxon>
        <taxon>Azospirillaceae</taxon>
        <taxon>Azospirillum</taxon>
    </lineage>
</organism>
<evidence type="ECO:0000313" key="1">
    <source>
        <dbReference type="EMBL" id="ALG75582.1"/>
    </source>
</evidence>
<accession>A0AAC8W5S8</accession>
<reference evidence="2" key="1">
    <citation type="submission" date="2015-08" db="EMBL/GenBank/DDBJ databases">
        <title>Complete Genome Sequence of Azospirillum thiophilum BV-S.</title>
        <authorList>
            <person name="Fomenkov A."/>
            <person name="Vincze T."/>
            <person name="Grabovich M."/>
            <person name="Dubinina G."/>
            <person name="Orlova M."/>
            <person name="Belousova E."/>
            <person name="Roberts R.J."/>
        </authorList>
    </citation>
    <scope>NUCLEOTIDE SEQUENCE [LARGE SCALE GENOMIC DNA]</scope>
    <source>
        <strain evidence="2">BV-S</strain>
    </source>
</reference>
<dbReference type="EMBL" id="CP012407">
    <property type="protein sequence ID" value="ALG75582.1"/>
    <property type="molecule type" value="Genomic_DNA"/>
</dbReference>
<dbReference type="Gene3D" id="3.40.50.2000">
    <property type="entry name" value="Glycogen Phosphorylase B"/>
    <property type="match status" value="1"/>
</dbReference>
<dbReference type="RefSeq" id="WP_045585478.1">
    <property type="nucleotide sequence ID" value="NZ_CP012407.1"/>
</dbReference>
<gene>
    <name evidence="1" type="ORF">AL072_32120</name>
</gene>
<dbReference type="Proteomes" id="UP000069935">
    <property type="component" value="Chromosome 7"/>
</dbReference>
<evidence type="ECO:0008006" key="3">
    <source>
        <dbReference type="Google" id="ProtNLM"/>
    </source>
</evidence>
<name>A0AAC8W5S8_9PROT</name>
<dbReference type="SUPFAM" id="SSF53756">
    <property type="entry name" value="UDP-Glycosyltransferase/glycogen phosphorylase"/>
    <property type="match status" value="1"/>
</dbReference>
<reference evidence="1 2" key="2">
    <citation type="journal article" date="2016" name="Genome Announc.">
        <title>Complete Genome Sequence of a Strain of Azospirillum thiophilum Isolated from a Sulfide Spring.</title>
        <authorList>
            <person name="Fomenkov A."/>
            <person name="Vincze T."/>
            <person name="Grabovich M."/>
            <person name="Anton B.P."/>
            <person name="Dubinina G."/>
            <person name="Orlova M."/>
            <person name="Belousova E."/>
            <person name="Roberts R.J."/>
        </authorList>
    </citation>
    <scope>NUCLEOTIDE SEQUENCE [LARGE SCALE GENOMIC DNA]</scope>
    <source>
        <strain evidence="1 2">BV-S</strain>
    </source>
</reference>
<dbReference type="AlphaFoldDB" id="A0AAC8W5S8"/>
<dbReference type="KEGG" id="ati:AL072_32120"/>
<sequence length="341" mass="37866">MRIAVLCRGSVGEGLGHLYRSFSFAQTAERTAFVRVFAIADSLFASVFHGLSHPPAFEAREEDAINRLVAFAPDVVVTDLVELEDRSFERVRRCCRLLASISPVFRHAAQTDLFFTRGHPPTGLSGPRVYSGLRYAILNARCRPIDPDRFGEAVAAPVLSVMMSFGGADADNHSRAVLEVLRDIERPLLLWVMLGNGYLHSQDELAGAVRDNHRHEIIIARTNRSMWSVASNCALAILSSGLSTLEAIYAGLPVISMHRLNDPSREVVTDYDHLCLEGGRFDNDSHLGLKKIVEDLFDDRQQLLRMRTRQQGLLDGRGVERVLDVILEHAHAAVTESAWTA</sequence>
<keyword evidence="2" id="KW-1185">Reference proteome</keyword>
<protein>
    <recommendedName>
        <fullName evidence="3">Glycosyl transferase family 28 C-terminal domain-containing protein</fullName>
    </recommendedName>
</protein>